<accession>A0ABU7MMR7</accession>
<keyword evidence="1" id="KW-1133">Transmembrane helix</keyword>
<feature type="transmembrane region" description="Helical" evidence="1">
    <location>
        <begin position="78"/>
        <end position="111"/>
    </location>
</feature>
<feature type="transmembrane region" description="Helical" evidence="1">
    <location>
        <begin position="23"/>
        <end position="41"/>
    </location>
</feature>
<protein>
    <submittedName>
        <fullName evidence="2">Uncharacterized protein</fullName>
    </submittedName>
</protein>
<feature type="transmembrane region" description="Helical" evidence="1">
    <location>
        <begin position="176"/>
        <end position="197"/>
    </location>
</feature>
<keyword evidence="3" id="KW-1185">Reference proteome</keyword>
<proteinExistence type="predicted"/>
<dbReference type="RefSeq" id="WP_330502900.1">
    <property type="nucleotide sequence ID" value="NZ_JAZDUE010000001.1"/>
</dbReference>
<keyword evidence="1" id="KW-0812">Transmembrane</keyword>
<dbReference type="EMBL" id="JAZDUE010000001">
    <property type="protein sequence ID" value="MEE4021548.1"/>
    <property type="molecule type" value="Genomic_DNA"/>
</dbReference>
<evidence type="ECO:0000313" key="2">
    <source>
        <dbReference type="EMBL" id="MEE4021548.1"/>
    </source>
</evidence>
<name>A0ABU7MMR7_9ACTN</name>
<dbReference type="Proteomes" id="UP001335729">
    <property type="component" value="Unassembled WGS sequence"/>
</dbReference>
<feature type="transmembrane region" description="Helical" evidence="1">
    <location>
        <begin position="131"/>
        <end position="156"/>
    </location>
</feature>
<evidence type="ECO:0000256" key="1">
    <source>
        <dbReference type="SAM" id="Phobius"/>
    </source>
</evidence>
<sequence>MSRPAPADERHVSGLRRSGRSPLQWWPVATGLALGLFSIATDDPNTIDGILPVLVIATTCYALIAFTGRTTWSWPITGLFAVVYLAADAASLPAAVILVGVTVVAVGVGIASGRWRPPPPEMGWQPWGATVFHAAAIGALFLDVTVAKVVIAVGLLLHGAWDIAHWRRQAVVSRSLAEWCAALDISLGIGVLALVAFT</sequence>
<evidence type="ECO:0000313" key="3">
    <source>
        <dbReference type="Proteomes" id="UP001335729"/>
    </source>
</evidence>
<gene>
    <name evidence="2" type="ORF">V1Y59_00550</name>
</gene>
<feature type="transmembrane region" description="Helical" evidence="1">
    <location>
        <begin position="47"/>
        <end position="66"/>
    </location>
</feature>
<organism evidence="2 3">
    <name type="scientific">Gordonia prachuapensis</name>
    <dbReference type="NCBI Taxonomy" id="3115651"/>
    <lineage>
        <taxon>Bacteria</taxon>
        <taxon>Bacillati</taxon>
        <taxon>Actinomycetota</taxon>
        <taxon>Actinomycetes</taxon>
        <taxon>Mycobacteriales</taxon>
        <taxon>Gordoniaceae</taxon>
        <taxon>Gordonia</taxon>
    </lineage>
</organism>
<reference evidence="2 3" key="1">
    <citation type="submission" date="2024-01" db="EMBL/GenBank/DDBJ databases">
        <title>Draft genome sequence of Gordonia sp. PKS22-38.</title>
        <authorList>
            <person name="Suphannarot A."/>
            <person name="Mingma R."/>
        </authorList>
    </citation>
    <scope>NUCLEOTIDE SEQUENCE [LARGE SCALE GENOMIC DNA]</scope>
    <source>
        <strain evidence="2 3">PKS22-38</strain>
    </source>
</reference>
<keyword evidence="1" id="KW-0472">Membrane</keyword>
<comment type="caution">
    <text evidence="2">The sequence shown here is derived from an EMBL/GenBank/DDBJ whole genome shotgun (WGS) entry which is preliminary data.</text>
</comment>